<evidence type="ECO:0000256" key="2">
    <source>
        <dbReference type="ARBA" id="ARBA00009765"/>
    </source>
</evidence>
<keyword evidence="5 13" id="KW-0812">Transmembrane</keyword>
<keyword evidence="6" id="KW-0460">Magnesium</keyword>
<evidence type="ECO:0000256" key="3">
    <source>
        <dbReference type="ARBA" id="ARBA00022448"/>
    </source>
</evidence>
<dbReference type="GO" id="GO:0005886">
    <property type="term" value="C:plasma membrane"/>
    <property type="evidence" value="ECO:0007669"/>
    <property type="project" value="UniProtKB-SubCell"/>
</dbReference>
<dbReference type="GO" id="GO:0050897">
    <property type="term" value="F:cobalt ion binding"/>
    <property type="evidence" value="ECO:0007669"/>
    <property type="project" value="TreeGrafter"/>
</dbReference>
<dbReference type="FunFam" id="1.20.58.340:FF:000004">
    <property type="entry name" value="Magnesium transport protein CorA"/>
    <property type="match status" value="1"/>
</dbReference>
<dbReference type="SUPFAM" id="SSF144083">
    <property type="entry name" value="Magnesium transport protein CorA, transmembrane region"/>
    <property type="match status" value="1"/>
</dbReference>
<protein>
    <submittedName>
        <fullName evidence="14">Magnesium and cobalt transport protein CorA</fullName>
    </submittedName>
</protein>
<dbReference type="InterPro" id="IPR045861">
    <property type="entry name" value="CorA_cytoplasmic_dom"/>
</dbReference>
<dbReference type="InterPro" id="IPR002523">
    <property type="entry name" value="MgTranspt_CorA/ZnTranspt_ZntB"/>
</dbReference>
<reference evidence="14 15" key="1">
    <citation type="submission" date="2018-07" db="EMBL/GenBank/DDBJ databases">
        <title>Arthrobacter sp. nov., isolated from raw cow's milk with high bacterial count.</title>
        <authorList>
            <person name="Hahne J."/>
            <person name="Isele D."/>
            <person name="Lipski A."/>
        </authorList>
    </citation>
    <scope>NUCLEOTIDE SEQUENCE [LARGE SCALE GENOMIC DNA]</scope>
    <source>
        <strain evidence="14 15">JZ R-35</strain>
    </source>
</reference>
<dbReference type="Pfam" id="PF01544">
    <property type="entry name" value="CorA"/>
    <property type="match status" value="2"/>
</dbReference>
<keyword evidence="7 13" id="KW-1133">Transmembrane helix</keyword>
<keyword evidence="4" id="KW-1003">Cell membrane</keyword>
<keyword evidence="3" id="KW-0813">Transport</keyword>
<evidence type="ECO:0000256" key="1">
    <source>
        <dbReference type="ARBA" id="ARBA00004651"/>
    </source>
</evidence>
<evidence type="ECO:0000256" key="6">
    <source>
        <dbReference type="ARBA" id="ARBA00022842"/>
    </source>
</evidence>
<organism evidence="14 15">
    <name type="scientific">Galactobacter valiniphilus</name>
    <dbReference type="NCBI Taxonomy" id="2676122"/>
    <lineage>
        <taxon>Bacteria</taxon>
        <taxon>Bacillati</taxon>
        <taxon>Actinomycetota</taxon>
        <taxon>Actinomycetes</taxon>
        <taxon>Micrococcales</taxon>
        <taxon>Micrococcaceae</taxon>
        <taxon>Galactobacter</taxon>
    </lineage>
</organism>
<comment type="catalytic activity">
    <reaction evidence="10">
        <text>Mg(2+)(in) = Mg(2+)(out)</text>
        <dbReference type="Rhea" id="RHEA:29827"/>
        <dbReference type="ChEBI" id="CHEBI:18420"/>
    </reaction>
</comment>
<dbReference type="GO" id="GO:0015095">
    <property type="term" value="F:magnesium ion transmembrane transporter activity"/>
    <property type="evidence" value="ECO:0007669"/>
    <property type="project" value="TreeGrafter"/>
</dbReference>
<evidence type="ECO:0000256" key="9">
    <source>
        <dbReference type="ARBA" id="ARBA00023136"/>
    </source>
</evidence>
<feature type="compositionally biased region" description="Basic and acidic residues" evidence="12">
    <location>
        <begin position="264"/>
        <end position="273"/>
    </location>
</feature>
<evidence type="ECO:0000313" key="14">
    <source>
        <dbReference type="EMBL" id="RII43237.1"/>
    </source>
</evidence>
<accession>A0A399JF79</accession>
<dbReference type="GO" id="GO:0015087">
    <property type="term" value="F:cobalt ion transmembrane transporter activity"/>
    <property type="evidence" value="ECO:0007669"/>
    <property type="project" value="TreeGrafter"/>
</dbReference>
<proteinExistence type="inferred from homology"/>
<keyword evidence="15" id="KW-1185">Reference proteome</keyword>
<dbReference type="SUPFAM" id="SSF143865">
    <property type="entry name" value="CorA soluble domain-like"/>
    <property type="match status" value="1"/>
</dbReference>
<dbReference type="EMBL" id="QQXK01000004">
    <property type="protein sequence ID" value="RII43237.1"/>
    <property type="molecule type" value="Genomic_DNA"/>
</dbReference>
<evidence type="ECO:0000313" key="15">
    <source>
        <dbReference type="Proteomes" id="UP000265419"/>
    </source>
</evidence>
<dbReference type="Gene3D" id="3.30.460.20">
    <property type="entry name" value="CorA soluble domain-like"/>
    <property type="match status" value="1"/>
</dbReference>
<dbReference type="AlphaFoldDB" id="A0A399JF79"/>
<dbReference type="Proteomes" id="UP000265419">
    <property type="component" value="Unassembled WGS sequence"/>
</dbReference>
<dbReference type="PANTHER" id="PTHR46494:SF1">
    <property type="entry name" value="CORA FAMILY METAL ION TRANSPORTER (EUROFUNG)"/>
    <property type="match status" value="1"/>
</dbReference>
<evidence type="ECO:0000256" key="11">
    <source>
        <dbReference type="ARBA" id="ARBA00045497"/>
    </source>
</evidence>
<gene>
    <name evidence="14" type="ORF">DWB68_02720</name>
</gene>
<feature type="transmembrane region" description="Helical" evidence="13">
    <location>
        <begin position="367"/>
        <end position="387"/>
    </location>
</feature>
<dbReference type="Gene3D" id="1.20.58.340">
    <property type="entry name" value="Magnesium transport protein CorA, transmembrane region"/>
    <property type="match status" value="2"/>
</dbReference>
<evidence type="ECO:0000256" key="5">
    <source>
        <dbReference type="ARBA" id="ARBA00022692"/>
    </source>
</evidence>
<evidence type="ECO:0000256" key="13">
    <source>
        <dbReference type="SAM" id="Phobius"/>
    </source>
</evidence>
<dbReference type="InterPro" id="IPR045863">
    <property type="entry name" value="CorA_TM1_TM2"/>
</dbReference>
<comment type="function">
    <text evidence="11">Mediates influx of magnesium ions. Alternates between open and closed states. Activated by low cytoplasmic Mg(2+) levels. Inactive when cytoplasmic Mg(2+) levels are high.</text>
</comment>
<keyword evidence="9 13" id="KW-0472">Membrane</keyword>
<dbReference type="GO" id="GO:0000287">
    <property type="term" value="F:magnesium ion binding"/>
    <property type="evidence" value="ECO:0007669"/>
    <property type="project" value="TreeGrafter"/>
</dbReference>
<keyword evidence="8" id="KW-0406">Ion transport</keyword>
<evidence type="ECO:0000256" key="4">
    <source>
        <dbReference type="ARBA" id="ARBA00022475"/>
    </source>
</evidence>
<comment type="subcellular location">
    <subcellularLocation>
        <location evidence="1">Cell membrane</location>
        <topology evidence="1">Multi-pass membrane protein</topology>
    </subcellularLocation>
</comment>
<evidence type="ECO:0000256" key="8">
    <source>
        <dbReference type="ARBA" id="ARBA00023065"/>
    </source>
</evidence>
<feature type="region of interest" description="Disordered" evidence="12">
    <location>
        <begin position="220"/>
        <end position="275"/>
    </location>
</feature>
<dbReference type="PANTHER" id="PTHR46494">
    <property type="entry name" value="CORA FAMILY METAL ION TRANSPORTER (EUROFUNG)"/>
    <property type="match status" value="1"/>
</dbReference>
<evidence type="ECO:0000256" key="12">
    <source>
        <dbReference type="SAM" id="MobiDB-lite"/>
    </source>
</evidence>
<sequence length="393" mass="42565">MGLDSGHPERVTLFADGKATDLGGDLAGALELAKAERAWAWIEVLSPTDEQWHHLTSTLALNRLAVEDMREQEQRTKLDRYGQHAFMVLHPARYDDAAEEVSLGELDIYLGRDFLITRRSPTTPPPTEALERVKASPALATLGPRGAGYALLDDVVDGYQPVLDGLAEDIDQIDDSLFSRSEDDVAARIYKLSRQVGRFQRAVSPLETLLTTARKSLSGTDPLLLLGEGGTAAHGRSPEADSPGWAEAGPGAGPATAATPDPARPTDDAARGGEHRRRRALLEALLRDVQDHARRVDAHAAEMHSTLNNALSLAMTLASERATEVSLEQSVQAKKVSSWAAIFAVPTVLAGVWGMNFRFMPELEQAWGYPAAVATMTAACVGLYAAFKKRNWL</sequence>
<comment type="caution">
    <text evidence="14">The sequence shown here is derived from an EMBL/GenBank/DDBJ whole genome shotgun (WGS) entry which is preliminary data.</text>
</comment>
<evidence type="ECO:0000256" key="7">
    <source>
        <dbReference type="ARBA" id="ARBA00022989"/>
    </source>
</evidence>
<evidence type="ECO:0000256" key="10">
    <source>
        <dbReference type="ARBA" id="ARBA00034269"/>
    </source>
</evidence>
<dbReference type="CDD" id="cd12830">
    <property type="entry name" value="MtCorA-like"/>
    <property type="match status" value="1"/>
</dbReference>
<name>A0A399JF79_9MICC</name>
<comment type="similarity">
    <text evidence="2">Belongs to the CorA metal ion transporter (MIT) (TC 1.A.35) family.</text>
</comment>
<dbReference type="RefSeq" id="WP_119423609.1">
    <property type="nucleotide sequence ID" value="NZ_QQXK01000004.1"/>
</dbReference>